<dbReference type="EMBL" id="CP030041">
    <property type="protein sequence ID" value="AWW31316.1"/>
    <property type="molecule type" value="Genomic_DNA"/>
</dbReference>
<gene>
    <name evidence="1" type="ORF">DN752_14925</name>
</gene>
<keyword evidence="2" id="KW-1185">Reference proteome</keyword>
<dbReference type="RefSeq" id="WP_112784692.1">
    <property type="nucleotide sequence ID" value="NZ_CP030041.1"/>
</dbReference>
<dbReference type="AlphaFoldDB" id="A0A2Z4IL68"/>
<dbReference type="Pfam" id="PF10652">
    <property type="entry name" value="DUF2480"/>
    <property type="match status" value="1"/>
</dbReference>
<sequence length="171" mass="19754">MSEIVNRVANSPIVTIDLEQYYKQGIDRVLFDVKAYLFQELVLREKEFRKALKEHDWEQYRGKFVAIDCTADAIVPTWAYMLVMTYLEGTAEDVVVGTKDDLERYLFQKALDELRPEEFEGKPVVIKGCSKFPVPVFAYGEVVRLLKAKAKTIMYGEPCSTVPVYKQPKKK</sequence>
<dbReference type="Proteomes" id="UP000248688">
    <property type="component" value="Chromosome"/>
</dbReference>
<proteinExistence type="predicted"/>
<evidence type="ECO:0000313" key="1">
    <source>
        <dbReference type="EMBL" id="AWW31316.1"/>
    </source>
</evidence>
<organism evidence="1 2">
    <name type="scientific">Echinicola strongylocentroti</name>
    <dbReference type="NCBI Taxonomy" id="1795355"/>
    <lineage>
        <taxon>Bacteria</taxon>
        <taxon>Pseudomonadati</taxon>
        <taxon>Bacteroidota</taxon>
        <taxon>Cytophagia</taxon>
        <taxon>Cytophagales</taxon>
        <taxon>Cyclobacteriaceae</taxon>
        <taxon>Echinicola</taxon>
    </lineage>
</organism>
<evidence type="ECO:0008006" key="3">
    <source>
        <dbReference type="Google" id="ProtNLM"/>
    </source>
</evidence>
<name>A0A2Z4IL68_9BACT</name>
<accession>A0A2Z4IL68</accession>
<dbReference type="KEGG" id="est:DN752_14925"/>
<dbReference type="OrthoDB" id="9803040at2"/>
<protein>
    <recommendedName>
        <fullName evidence="3">DUF2480 family protein</fullName>
    </recommendedName>
</protein>
<dbReference type="InterPro" id="IPR018914">
    <property type="entry name" value="DUF2480"/>
</dbReference>
<reference evidence="1 2" key="1">
    <citation type="submission" date="2018-06" db="EMBL/GenBank/DDBJ databases">
        <title>Echinicola strongylocentroti sp. nov., isolated from a sea urchin Strongylocentrotus intermedius.</title>
        <authorList>
            <person name="Bae S.S."/>
        </authorList>
    </citation>
    <scope>NUCLEOTIDE SEQUENCE [LARGE SCALE GENOMIC DNA]</scope>
    <source>
        <strain evidence="1 2">MEBiC08714</strain>
    </source>
</reference>
<evidence type="ECO:0000313" key="2">
    <source>
        <dbReference type="Proteomes" id="UP000248688"/>
    </source>
</evidence>